<sequence>MRQLKISRQITNRKDTTLDKYLQDISKIPLLSNEEEVVLSEKIQSGDPYALKNLVNANLRFVVSVAKQYQYQGLPLPDLINEGNLGLIKSAERFDPTRGFKFISYAVWWIRQSMMQAINENSRMVRLPLNKIGVISKIKQATAFLEQTLERKPSPEEISEFIQVSLSEIETCIENSGINLSLDAPLQDDEQHRDSLYAVIEYTDSPGPDANLLNVSLRSDIANLLNVLSPREKQVMVLFYGLQGTAPIRLEDIALSMDLTRERVRQIKSNALSRLKTSHISDSLLKYLG</sequence>
<dbReference type="InterPro" id="IPR007630">
    <property type="entry name" value="RNA_pol_sigma70_r4"/>
</dbReference>
<dbReference type="Pfam" id="PF00140">
    <property type="entry name" value="Sigma70_r1_2"/>
    <property type="match status" value="1"/>
</dbReference>
<dbReference type="Pfam" id="PF04542">
    <property type="entry name" value="Sigma70_r2"/>
    <property type="match status" value="1"/>
</dbReference>
<keyword evidence="1" id="KW-0805">Transcription regulation</keyword>
<dbReference type="STRING" id="1150368.SAMN02927921_03834"/>
<dbReference type="PANTHER" id="PTHR30603:SF47">
    <property type="entry name" value="RNA POLYMERASE SIGMA FACTOR SIGD, CHLOROPLASTIC"/>
    <property type="match status" value="1"/>
</dbReference>
<dbReference type="GO" id="GO:0006352">
    <property type="term" value="P:DNA-templated transcription initiation"/>
    <property type="evidence" value="ECO:0007669"/>
    <property type="project" value="InterPro"/>
</dbReference>
<dbReference type="GO" id="GO:0016987">
    <property type="term" value="F:sigma factor activity"/>
    <property type="evidence" value="ECO:0007669"/>
    <property type="project" value="UniProtKB-KW"/>
</dbReference>
<evidence type="ECO:0000256" key="4">
    <source>
        <dbReference type="ARBA" id="ARBA00023163"/>
    </source>
</evidence>
<dbReference type="PRINTS" id="PR00046">
    <property type="entry name" value="SIGMA70FCT"/>
</dbReference>
<evidence type="ECO:0000259" key="7">
    <source>
        <dbReference type="Pfam" id="PF04542"/>
    </source>
</evidence>
<dbReference type="InterPro" id="IPR036388">
    <property type="entry name" value="WH-like_DNA-bd_sf"/>
</dbReference>
<dbReference type="NCBIfam" id="TIGR02937">
    <property type="entry name" value="sigma70-ECF"/>
    <property type="match status" value="1"/>
</dbReference>
<dbReference type="AlphaFoldDB" id="A0A1K1RQB7"/>
<feature type="domain" description="RNA polymerase sigma-70 region 4" evidence="8">
    <location>
        <begin position="224"/>
        <end position="276"/>
    </location>
</feature>
<evidence type="ECO:0000313" key="10">
    <source>
        <dbReference type="Proteomes" id="UP000182248"/>
    </source>
</evidence>
<evidence type="ECO:0000256" key="1">
    <source>
        <dbReference type="ARBA" id="ARBA00023015"/>
    </source>
</evidence>
<dbReference type="RefSeq" id="WP_072319073.1">
    <property type="nucleotide sequence ID" value="NZ_FPJE01000031.1"/>
</dbReference>
<gene>
    <name evidence="9" type="ORF">SAMN02927921_03834</name>
</gene>
<dbReference type="CDD" id="cd06171">
    <property type="entry name" value="Sigma70_r4"/>
    <property type="match status" value="1"/>
</dbReference>
<dbReference type="EMBL" id="FPJE01000031">
    <property type="protein sequence ID" value="SFW73988.1"/>
    <property type="molecule type" value="Genomic_DNA"/>
</dbReference>
<evidence type="ECO:0000256" key="2">
    <source>
        <dbReference type="ARBA" id="ARBA00023082"/>
    </source>
</evidence>
<dbReference type="PIRSF" id="PIRSF000770">
    <property type="entry name" value="RNA_pol_sigma-SigE/K"/>
    <property type="match status" value="1"/>
</dbReference>
<proteinExistence type="predicted"/>
<keyword evidence="2" id="KW-0731">Sigma factor</keyword>
<organism evidence="9 10">
    <name type="scientific">Sinomicrobium oceani</name>
    <dbReference type="NCBI Taxonomy" id="1150368"/>
    <lineage>
        <taxon>Bacteria</taxon>
        <taxon>Pseudomonadati</taxon>
        <taxon>Bacteroidota</taxon>
        <taxon>Flavobacteriia</taxon>
        <taxon>Flavobacteriales</taxon>
        <taxon>Flavobacteriaceae</taxon>
        <taxon>Sinomicrobium</taxon>
    </lineage>
</organism>
<dbReference type="SUPFAM" id="SSF88946">
    <property type="entry name" value="Sigma2 domain of RNA polymerase sigma factors"/>
    <property type="match status" value="1"/>
</dbReference>
<evidence type="ECO:0000259" key="5">
    <source>
        <dbReference type="Pfam" id="PF00140"/>
    </source>
</evidence>
<dbReference type="InterPro" id="IPR013324">
    <property type="entry name" value="RNA_pol_sigma_r3/r4-like"/>
</dbReference>
<dbReference type="InterPro" id="IPR007627">
    <property type="entry name" value="RNA_pol_sigma70_r2"/>
</dbReference>
<feature type="domain" description="RNA polymerase sigma-70 region 1.2" evidence="5">
    <location>
        <begin position="18"/>
        <end position="47"/>
    </location>
</feature>
<feature type="domain" description="RNA polymerase sigma-70 region 2" evidence="7">
    <location>
        <begin position="54"/>
        <end position="123"/>
    </location>
</feature>
<accession>A0A1K1RQB7</accession>
<evidence type="ECO:0000313" key="9">
    <source>
        <dbReference type="EMBL" id="SFW73988.1"/>
    </source>
</evidence>
<dbReference type="Pfam" id="PF04539">
    <property type="entry name" value="Sigma70_r3"/>
    <property type="match status" value="1"/>
</dbReference>
<keyword evidence="3" id="KW-0238">DNA-binding</keyword>
<dbReference type="GO" id="GO:0003677">
    <property type="term" value="F:DNA binding"/>
    <property type="evidence" value="ECO:0007669"/>
    <property type="project" value="UniProtKB-KW"/>
</dbReference>
<dbReference type="Gene3D" id="1.10.10.10">
    <property type="entry name" value="Winged helix-like DNA-binding domain superfamily/Winged helix DNA-binding domain"/>
    <property type="match status" value="2"/>
</dbReference>
<feature type="domain" description="RNA polymerase sigma-70 region 3" evidence="6">
    <location>
        <begin position="135"/>
        <end position="192"/>
    </location>
</feature>
<dbReference type="InterPro" id="IPR050239">
    <property type="entry name" value="Sigma-70_RNA_pol_init_factors"/>
</dbReference>
<keyword evidence="4" id="KW-0804">Transcription</keyword>
<evidence type="ECO:0000256" key="3">
    <source>
        <dbReference type="ARBA" id="ARBA00023125"/>
    </source>
</evidence>
<evidence type="ECO:0000259" key="8">
    <source>
        <dbReference type="Pfam" id="PF04545"/>
    </source>
</evidence>
<dbReference type="InterPro" id="IPR000943">
    <property type="entry name" value="RNA_pol_sigma70"/>
</dbReference>
<evidence type="ECO:0000259" key="6">
    <source>
        <dbReference type="Pfam" id="PF04539"/>
    </source>
</evidence>
<dbReference type="Proteomes" id="UP000182248">
    <property type="component" value="Unassembled WGS sequence"/>
</dbReference>
<reference evidence="9 10" key="1">
    <citation type="submission" date="2016-11" db="EMBL/GenBank/DDBJ databases">
        <authorList>
            <person name="Jaros S."/>
            <person name="Januszkiewicz K."/>
            <person name="Wedrychowicz H."/>
        </authorList>
    </citation>
    <scope>NUCLEOTIDE SEQUENCE [LARGE SCALE GENOMIC DNA]</scope>
    <source>
        <strain evidence="9 10">CGMCC 1.12145</strain>
    </source>
</reference>
<dbReference type="Pfam" id="PF04545">
    <property type="entry name" value="Sigma70_r4"/>
    <property type="match status" value="1"/>
</dbReference>
<dbReference type="SUPFAM" id="SSF88659">
    <property type="entry name" value="Sigma3 and sigma4 domains of RNA polymerase sigma factors"/>
    <property type="match status" value="2"/>
</dbReference>
<dbReference type="InterPro" id="IPR014284">
    <property type="entry name" value="RNA_pol_sigma-70_dom"/>
</dbReference>
<name>A0A1K1RQB7_9FLAO</name>
<dbReference type="PANTHER" id="PTHR30603">
    <property type="entry name" value="RNA POLYMERASE SIGMA FACTOR RPO"/>
    <property type="match status" value="1"/>
</dbReference>
<dbReference type="InterPro" id="IPR007624">
    <property type="entry name" value="RNA_pol_sigma70_r3"/>
</dbReference>
<dbReference type="InterPro" id="IPR013325">
    <property type="entry name" value="RNA_pol_sigma_r2"/>
</dbReference>
<protein>
    <submittedName>
        <fullName evidence="9">RNA polymerase, sigma 38 subunit, RpoS</fullName>
    </submittedName>
</protein>
<keyword evidence="10" id="KW-1185">Reference proteome</keyword>
<dbReference type="InterPro" id="IPR009042">
    <property type="entry name" value="RNA_pol_sigma70_r1_2"/>
</dbReference>
<dbReference type="OrthoDB" id="9799825at2"/>
<dbReference type="Gene3D" id="1.20.120.1810">
    <property type="match status" value="1"/>
</dbReference>